<dbReference type="InterPro" id="IPR020846">
    <property type="entry name" value="MFS_dom"/>
</dbReference>
<proteinExistence type="predicted"/>
<dbReference type="AlphaFoldDB" id="A0A813PHH5"/>
<dbReference type="PANTHER" id="PTHR43791">
    <property type="entry name" value="PERMEASE-RELATED"/>
    <property type="match status" value="1"/>
</dbReference>
<feature type="transmembrane region" description="Helical" evidence="6">
    <location>
        <begin position="177"/>
        <end position="200"/>
    </location>
</feature>
<dbReference type="GO" id="GO:0016020">
    <property type="term" value="C:membrane"/>
    <property type="evidence" value="ECO:0007669"/>
    <property type="project" value="UniProtKB-SubCell"/>
</dbReference>
<dbReference type="Proteomes" id="UP000663845">
    <property type="component" value="Unassembled WGS sequence"/>
</dbReference>
<evidence type="ECO:0000259" key="7">
    <source>
        <dbReference type="PROSITE" id="PS50850"/>
    </source>
</evidence>
<feature type="transmembrane region" description="Helical" evidence="6">
    <location>
        <begin position="146"/>
        <end position="165"/>
    </location>
</feature>
<feature type="transmembrane region" description="Helical" evidence="6">
    <location>
        <begin position="281"/>
        <end position="301"/>
    </location>
</feature>
<reference evidence="8" key="1">
    <citation type="submission" date="2021-02" db="EMBL/GenBank/DDBJ databases">
        <authorList>
            <person name="Nowell W R."/>
        </authorList>
    </citation>
    <scope>NUCLEOTIDE SEQUENCE</scope>
</reference>
<gene>
    <name evidence="8" type="ORF">JYZ213_LOCUS2496</name>
</gene>
<dbReference type="Gene3D" id="1.20.1250.20">
    <property type="entry name" value="MFS general substrate transporter like domains"/>
    <property type="match status" value="2"/>
</dbReference>
<sequence>MTIVDDKHNSVELHTIQTTNVQENDTIKASQYKIPDDPNDTKLLRKLDLHLIPTMTLLYLLSYLDRVNIGQAKLDGLMESLKLTSIQYNTCLSIFYITYVAFEIPSNLVLKKLRPSRWIPMIMIAWGIVVTLMGLVHSYGGLLACRLVLGAAESGLFPGAVFYLSSWYKRRELSWRISLLFSACALGGAFGGVLAFGIGQMRGICGQEGWRWIFYIEGTVTVIIGVAAFFLINDFPSDRPKFLTEEECDRTITRLQNDAGPGAGEHFSWKQVRAAFLDWKIYIFCLCNISTIVPFSSLSLVSPTIVQGLGFRSYRAQLMTTPPYVFAFIATMTTAYFSDRYARRAIFIMFWVIVVIIGFIILIVAQNLNVKYFAVFLAIGGISACSAIFITFISCNISPHTKRATALAFSMSVGNCGGVISGQIYRSQDGPRFILGHGINLGFCVLGLIAVIILFISFRLENHRRDRLYGVVSRDDSTLSVTIKESNKEAVDVCGGYGSEEDRRKWGYEHMSEEEIRDLGDKHVAWRYIL</sequence>
<feature type="transmembrane region" description="Helical" evidence="6">
    <location>
        <begin position="372"/>
        <end position="393"/>
    </location>
</feature>
<dbReference type="PANTHER" id="PTHR43791:SF19">
    <property type="entry name" value="TRANSPORTER, PUTATIVE (AFU_ORTHOLOGUE AFUA_1G01812)-RELATED"/>
    <property type="match status" value="1"/>
</dbReference>
<feature type="transmembrane region" description="Helical" evidence="6">
    <location>
        <begin position="345"/>
        <end position="366"/>
    </location>
</feature>
<dbReference type="FunFam" id="1.20.1250.20:FF:000034">
    <property type="entry name" value="MFS general substrate transporter"/>
    <property type="match status" value="1"/>
</dbReference>
<feature type="transmembrane region" description="Helical" evidence="6">
    <location>
        <begin position="405"/>
        <end position="425"/>
    </location>
</feature>
<dbReference type="PROSITE" id="PS50850">
    <property type="entry name" value="MFS"/>
    <property type="match status" value="1"/>
</dbReference>
<keyword evidence="3 6" id="KW-0812">Transmembrane</keyword>
<feature type="transmembrane region" description="Helical" evidence="6">
    <location>
        <begin position="437"/>
        <end position="458"/>
    </location>
</feature>
<organism evidence="8 9">
    <name type="scientific">Adineta steineri</name>
    <dbReference type="NCBI Taxonomy" id="433720"/>
    <lineage>
        <taxon>Eukaryota</taxon>
        <taxon>Metazoa</taxon>
        <taxon>Spiralia</taxon>
        <taxon>Gnathifera</taxon>
        <taxon>Rotifera</taxon>
        <taxon>Eurotatoria</taxon>
        <taxon>Bdelloidea</taxon>
        <taxon>Adinetida</taxon>
        <taxon>Adinetidae</taxon>
        <taxon>Adineta</taxon>
    </lineage>
</organism>
<dbReference type="SUPFAM" id="SSF103473">
    <property type="entry name" value="MFS general substrate transporter"/>
    <property type="match status" value="1"/>
</dbReference>
<dbReference type="Pfam" id="PF07690">
    <property type="entry name" value="MFS_1"/>
    <property type="match status" value="1"/>
</dbReference>
<dbReference type="EMBL" id="CAJNOG010000013">
    <property type="protein sequence ID" value="CAF0751236.1"/>
    <property type="molecule type" value="Genomic_DNA"/>
</dbReference>
<evidence type="ECO:0000256" key="5">
    <source>
        <dbReference type="ARBA" id="ARBA00023136"/>
    </source>
</evidence>
<comment type="caution">
    <text evidence="8">The sequence shown here is derived from an EMBL/GenBank/DDBJ whole genome shotgun (WGS) entry which is preliminary data.</text>
</comment>
<comment type="subcellular location">
    <subcellularLocation>
        <location evidence="1">Membrane</location>
        <topology evidence="1">Multi-pass membrane protein</topology>
    </subcellularLocation>
</comment>
<feature type="transmembrane region" description="Helical" evidence="6">
    <location>
        <begin position="212"/>
        <end position="232"/>
    </location>
</feature>
<dbReference type="InterPro" id="IPR036259">
    <property type="entry name" value="MFS_trans_sf"/>
</dbReference>
<accession>A0A813PHH5</accession>
<keyword evidence="4 6" id="KW-1133">Transmembrane helix</keyword>
<keyword evidence="2" id="KW-0813">Transport</keyword>
<keyword evidence="5 6" id="KW-0472">Membrane</keyword>
<evidence type="ECO:0000313" key="9">
    <source>
        <dbReference type="Proteomes" id="UP000663845"/>
    </source>
</evidence>
<dbReference type="InterPro" id="IPR011701">
    <property type="entry name" value="MFS"/>
</dbReference>
<name>A0A813PHH5_9BILA</name>
<evidence type="ECO:0000256" key="6">
    <source>
        <dbReference type="SAM" id="Phobius"/>
    </source>
</evidence>
<evidence type="ECO:0000313" key="8">
    <source>
        <dbReference type="EMBL" id="CAF0751236.1"/>
    </source>
</evidence>
<evidence type="ECO:0000256" key="2">
    <source>
        <dbReference type="ARBA" id="ARBA00022448"/>
    </source>
</evidence>
<evidence type="ECO:0000256" key="3">
    <source>
        <dbReference type="ARBA" id="ARBA00022692"/>
    </source>
</evidence>
<feature type="domain" description="Major facilitator superfamily (MFS) profile" evidence="7">
    <location>
        <begin position="51"/>
        <end position="465"/>
    </location>
</feature>
<feature type="transmembrane region" description="Helical" evidence="6">
    <location>
        <begin position="118"/>
        <end position="140"/>
    </location>
</feature>
<evidence type="ECO:0000256" key="4">
    <source>
        <dbReference type="ARBA" id="ARBA00022989"/>
    </source>
</evidence>
<feature type="transmembrane region" description="Helical" evidence="6">
    <location>
        <begin position="321"/>
        <end position="338"/>
    </location>
</feature>
<dbReference type="GO" id="GO:0022857">
    <property type="term" value="F:transmembrane transporter activity"/>
    <property type="evidence" value="ECO:0007669"/>
    <property type="project" value="InterPro"/>
</dbReference>
<dbReference type="FunFam" id="1.20.1250.20:FF:000068">
    <property type="entry name" value="MFS general substrate transporter"/>
    <property type="match status" value="1"/>
</dbReference>
<protein>
    <recommendedName>
        <fullName evidence="7">Major facilitator superfamily (MFS) profile domain-containing protein</fullName>
    </recommendedName>
</protein>
<evidence type="ECO:0000256" key="1">
    <source>
        <dbReference type="ARBA" id="ARBA00004141"/>
    </source>
</evidence>